<evidence type="ECO:0000313" key="1">
    <source>
        <dbReference type="EMBL" id="GMK57892.1"/>
    </source>
</evidence>
<comment type="caution">
    <text evidence="1">The sequence shown here is derived from an EMBL/GenBank/DDBJ whole genome shotgun (WGS) entry which is preliminary data.</text>
</comment>
<dbReference type="AlphaFoldDB" id="A0AAD3YDF2"/>
<dbReference type="PANTHER" id="PTHR43431:SF7">
    <property type="entry name" value="OXIDOREDUCTASE, SHORT CHAIN DEHYDROGENASE_REDUCTASE FAMILY (AFU_ORTHOLOGUE AFUA_5G14000)"/>
    <property type="match status" value="1"/>
</dbReference>
<reference evidence="1" key="1">
    <citation type="journal article" date="2023" name="BMC Genomics">
        <title>Chromosome-level genome assemblies of Cutaneotrichosporon spp. (Trichosporonales, Basidiomycota) reveal imbalanced evolution between nucleotide sequences and chromosome synteny.</title>
        <authorList>
            <person name="Kobayashi Y."/>
            <person name="Kayamori A."/>
            <person name="Aoki K."/>
            <person name="Shiwa Y."/>
            <person name="Matsutani M."/>
            <person name="Fujita N."/>
            <person name="Sugita T."/>
            <person name="Iwasaki W."/>
            <person name="Tanaka N."/>
            <person name="Takashima M."/>
        </authorList>
    </citation>
    <scope>NUCLEOTIDE SEQUENCE</scope>
    <source>
        <strain evidence="1">HIS016</strain>
    </source>
</reference>
<dbReference type="InterPro" id="IPR002347">
    <property type="entry name" value="SDR_fam"/>
</dbReference>
<dbReference type="PANTHER" id="PTHR43431">
    <property type="entry name" value="OXIDOREDUCTASE, SHORT CHAIN DEHYDROGENASE/REDUCTASE FAMILY (AFU_ORTHOLOGUE AFUA_5G14000)"/>
    <property type="match status" value="1"/>
</dbReference>
<dbReference type="EMBL" id="BTCM01000004">
    <property type="protein sequence ID" value="GMK57892.1"/>
    <property type="molecule type" value="Genomic_DNA"/>
</dbReference>
<dbReference type="Pfam" id="PF13561">
    <property type="entry name" value="adh_short_C2"/>
    <property type="match status" value="1"/>
</dbReference>
<evidence type="ECO:0000313" key="2">
    <source>
        <dbReference type="Proteomes" id="UP001222932"/>
    </source>
</evidence>
<keyword evidence="2" id="KW-1185">Reference proteome</keyword>
<organism evidence="1 2">
    <name type="scientific">Cutaneotrichosporon spelunceum</name>
    <dbReference type="NCBI Taxonomy" id="1672016"/>
    <lineage>
        <taxon>Eukaryota</taxon>
        <taxon>Fungi</taxon>
        <taxon>Dikarya</taxon>
        <taxon>Basidiomycota</taxon>
        <taxon>Agaricomycotina</taxon>
        <taxon>Tremellomycetes</taxon>
        <taxon>Trichosporonales</taxon>
        <taxon>Trichosporonaceae</taxon>
        <taxon>Cutaneotrichosporon</taxon>
    </lineage>
</organism>
<reference evidence="1" key="2">
    <citation type="submission" date="2023-06" db="EMBL/GenBank/DDBJ databases">
        <authorList>
            <person name="Kobayashi Y."/>
            <person name="Kayamori A."/>
            <person name="Aoki K."/>
            <person name="Shiwa Y."/>
            <person name="Fujita N."/>
            <person name="Sugita T."/>
            <person name="Iwasaki W."/>
            <person name="Tanaka N."/>
            <person name="Takashima M."/>
        </authorList>
    </citation>
    <scope>NUCLEOTIDE SEQUENCE</scope>
    <source>
        <strain evidence="1">HIS016</strain>
    </source>
</reference>
<evidence type="ECO:0008006" key="3">
    <source>
        <dbReference type="Google" id="ProtNLM"/>
    </source>
</evidence>
<dbReference type="SUPFAM" id="SSF51735">
    <property type="entry name" value="NAD(P)-binding Rossmann-fold domains"/>
    <property type="match status" value="1"/>
</dbReference>
<name>A0AAD3YDF2_9TREE</name>
<dbReference type="Gene3D" id="3.40.50.720">
    <property type="entry name" value="NAD(P)-binding Rossmann-like Domain"/>
    <property type="match status" value="1"/>
</dbReference>
<dbReference type="InterPro" id="IPR036291">
    <property type="entry name" value="NAD(P)-bd_dom_sf"/>
</dbReference>
<gene>
    <name evidence="1" type="ORF">CspeluHIS016_0407260</name>
</gene>
<dbReference type="Proteomes" id="UP001222932">
    <property type="component" value="Unassembled WGS sequence"/>
</dbReference>
<sequence length="236" mass="24941">MPLPIAVIYGAGPGTGAAIARALAPTHSLLLMSRSLPQSLGRLALDDIPQDRIYAHKYSGAASFAEGIKAAQERWPGAPVKVGVCHAGVPFSPGPFLSKTTEDFKECLDSAVQAWDFSQAILPALLASNGGTLIITGATMARRAGKNFAAMAAGTFARRALAQSLSKEFGPQGIHVAHVVIDGLINTERVEGMLGKAEPGCRLEPADIADVYLGIINQKPSAWTQEMDIRPAKEKW</sequence>
<protein>
    <recommendedName>
        <fullName evidence="3">NAD(P)-binding protein</fullName>
    </recommendedName>
</protein>
<accession>A0AAD3YDF2</accession>
<proteinExistence type="predicted"/>